<organism evidence="1 2">
    <name type="scientific">Aegilops tauschii subsp. strangulata</name>
    <name type="common">Goatgrass</name>
    <dbReference type="NCBI Taxonomy" id="200361"/>
    <lineage>
        <taxon>Eukaryota</taxon>
        <taxon>Viridiplantae</taxon>
        <taxon>Streptophyta</taxon>
        <taxon>Embryophyta</taxon>
        <taxon>Tracheophyta</taxon>
        <taxon>Spermatophyta</taxon>
        <taxon>Magnoliopsida</taxon>
        <taxon>Liliopsida</taxon>
        <taxon>Poales</taxon>
        <taxon>Poaceae</taxon>
        <taxon>BOP clade</taxon>
        <taxon>Pooideae</taxon>
        <taxon>Triticodae</taxon>
        <taxon>Triticeae</taxon>
        <taxon>Triticinae</taxon>
        <taxon>Aegilops</taxon>
    </lineage>
</organism>
<dbReference type="PANTHER" id="PTHR33103">
    <property type="entry name" value="OS01G0153900 PROTEIN"/>
    <property type="match status" value="1"/>
</dbReference>
<reference evidence="1" key="4">
    <citation type="submission" date="2019-03" db="UniProtKB">
        <authorList>
            <consortium name="EnsemblPlants"/>
        </authorList>
    </citation>
    <scope>IDENTIFICATION</scope>
</reference>
<dbReference type="OrthoDB" id="2014278at2759"/>
<dbReference type="InterPro" id="IPR007750">
    <property type="entry name" value="DUF674"/>
</dbReference>
<proteinExistence type="predicted"/>
<name>A0A453E1X8_AEGTS</name>
<dbReference type="EnsemblPlants" id="AET3Gv20191900.2">
    <property type="protein sequence ID" value="AET3Gv20191900.2"/>
    <property type="gene ID" value="AET3Gv20191900"/>
</dbReference>
<dbReference type="Proteomes" id="UP000015105">
    <property type="component" value="Chromosome 3D"/>
</dbReference>
<dbReference type="Pfam" id="PF05056">
    <property type="entry name" value="DUF674"/>
    <property type="match status" value="2"/>
</dbReference>
<dbReference type="PANTHER" id="PTHR33103:SF96">
    <property type="entry name" value="OS01G0153900 PROTEIN"/>
    <property type="match status" value="1"/>
</dbReference>
<dbReference type="Gramene" id="AET3Gv20191900.2">
    <property type="protein sequence ID" value="AET3Gv20191900.2"/>
    <property type="gene ID" value="AET3Gv20191900"/>
</dbReference>
<reference evidence="1" key="3">
    <citation type="journal article" date="2017" name="Nature">
        <title>Genome sequence of the progenitor of the wheat D genome Aegilops tauschii.</title>
        <authorList>
            <person name="Luo M.C."/>
            <person name="Gu Y.Q."/>
            <person name="Puiu D."/>
            <person name="Wang H."/>
            <person name="Twardziok S.O."/>
            <person name="Deal K.R."/>
            <person name="Huo N."/>
            <person name="Zhu T."/>
            <person name="Wang L."/>
            <person name="Wang Y."/>
            <person name="McGuire P.E."/>
            <person name="Liu S."/>
            <person name="Long H."/>
            <person name="Ramasamy R.K."/>
            <person name="Rodriguez J.C."/>
            <person name="Van S.L."/>
            <person name="Yuan L."/>
            <person name="Wang Z."/>
            <person name="Xia Z."/>
            <person name="Xiao L."/>
            <person name="Anderson O.D."/>
            <person name="Ouyang S."/>
            <person name="Liang Y."/>
            <person name="Zimin A.V."/>
            <person name="Pertea G."/>
            <person name="Qi P."/>
            <person name="Bennetzen J.L."/>
            <person name="Dai X."/>
            <person name="Dawson M.W."/>
            <person name="Muller H.G."/>
            <person name="Kugler K."/>
            <person name="Rivarola-Duarte L."/>
            <person name="Spannagl M."/>
            <person name="Mayer K.F.X."/>
            <person name="Lu F.H."/>
            <person name="Bevan M.W."/>
            <person name="Leroy P."/>
            <person name="Li P."/>
            <person name="You F.M."/>
            <person name="Sun Q."/>
            <person name="Liu Z."/>
            <person name="Lyons E."/>
            <person name="Wicker T."/>
            <person name="Salzberg S.L."/>
            <person name="Devos K.M."/>
            <person name="Dvorak J."/>
        </authorList>
    </citation>
    <scope>NUCLEOTIDE SEQUENCE [LARGE SCALE GENOMIC DNA]</scope>
    <source>
        <strain evidence="1">cv. AL8/78</strain>
    </source>
</reference>
<evidence type="ECO:0000313" key="1">
    <source>
        <dbReference type="EnsemblPlants" id="AET3Gv20191900.2"/>
    </source>
</evidence>
<keyword evidence="2" id="KW-1185">Reference proteome</keyword>
<reference evidence="2" key="1">
    <citation type="journal article" date="2014" name="Science">
        <title>Ancient hybridizations among the ancestral genomes of bread wheat.</title>
        <authorList>
            <consortium name="International Wheat Genome Sequencing Consortium,"/>
            <person name="Marcussen T."/>
            <person name="Sandve S.R."/>
            <person name="Heier L."/>
            <person name="Spannagl M."/>
            <person name="Pfeifer M."/>
            <person name="Jakobsen K.S."/>
            <person name="Wulff B.B."/>
            <person name="Steuernagel B."/>
            <person name="Mayer K.F."/>
            <person name="Olsen O.A."/>
        </authorList>
    </citation>
    <scope>NUCLEOTIDE SEQUENCE [LARGE SCALE GENOMIC DNA]</scope>
    <source>
        <strain evidence="2">cv. AL8/78</strain>
    </source>
</reference>
<protein>
    <recommendedName>
        <fullName evidence="3">DUF674 domain-containing protein</fullName>
    </recommendedName>
</protein>
<evidence type="ECO:0000313" key="2">
    <source>
        <dbReference type="Proteomes" id="UP000015105"/>
    </source>
</evidence>
<dbReference type="KEGG" id="ats:109739247"/>
<accession>A0A453E1X8</accession>
<sequence length="268" mass="28198">MATTAAALSMKLLVDTKARRVLFAEAGKDVVDFLFSLLSLPVGTAVKLLGKGSMVGSVGSLYASVEKLDGTYVQPGAAKDALLHPAVLSPAVSNKSSLLLGSPHPPSSLRAQPEPQPTTFFGCNRSRNYDHVYLVDECGRQLSCSGCRSYMTGTRGTACPSCGGQMSKELKLVPSAVPGRQAAQEAGGVTGKGFVQGIVTYTVMDDLTVTPMSSMSSITLLNTFGVRDLGALEEKTLQLSYNEGLDILKASLQSKTVLTDVFLKPSKV</sequence>
<dbReference type="OMA" id="YANSICP"/>
<reference evidence="1" key="5">
    <citation type="journal article" date="2021" name="G3 (Bethesda)">
        <title>Aegilops tauschii genome assembly Aet v5.0 features greater sequence contiguity and improved annotation.</title>
        <authorList>
            <person name="Wang L."/>
            <person name="Zhu T."/>
            <person name="Rodriguez J.C."/>
            <person name="Deal K.R."/>
            <person name="Dubcovsky J."/>
            <person name="McGuire P.E."/>
            <person name="Lux T."/>
            <person name="Spannagl M."/>
            <person name="Mayer K.F.X."/>
            <person name="Baldrich P."/>
            <person name="Meyers B.C."/>
            <person name="Huo N."/>
            <person name="Gu Y.Q."/>
            <person name="Zhou H."/>
            <person name="Devos K.M."/>
            <person name="Bennetzen J.L."/>
            <person name="Unver T."/>
            <person name="Budak H."/>
            <person name="Gulick P.J."/>
            <person name="Galiba G."/>
            <person name="Kalapos B."/>
            <person name="Nelson D.R."/>
            <person name="Li P."/>
            <person name="You F.M."/>
            <person name="Luo M.C."/>
            <person name="Dvorak J."/>
        </authorList>
    </citation>
    <scope>NUCLEOTIDE SEQUENCE [LARGE SCALE GENOMIC DNA]</scope>
    <source>
        <strain evidence="1">cv. AL8/78</strain>
    </source>
</reference>
<dbReference type="AlphaFoldDB" id="A0A453E1X8"/>
<evidence type="ECO:0008006" key="3">
    <source>
        <dbReference type="Google" id="ProtNLM"/>
    </source>
</evidence>
<reference evidence="2" key="2">
    <citation type="journal article" date="2017" name="Nat. Plants">
        <title>The Aegilops tauschii genome reveals multiple impacts of transposons.</title>
        <authorList>
            <person name="Zhao G."/>
            <person name="Zou C."/>
            <person name="Li K."/>
            <person name="Wang K."/>
            <person name="Li T."/>
            <person name="Gao L."/>
            <person name="Zhang X."/>
            <person name="Wang H."/>
            <person name="Yang Z."/>
            <person name="Liu X."/>
            <person name="Jiang W."/>
            <person name="Mao L."/>
            <person name="Kong X."/>
            <person name="Jiao Y."/>
            <person name="Jia J."/>
        </authorList>
    </citation>
    <scope>NUCLEOTIDE SEQUENCE [LARGE SCALE GENOMIC DNA]</scope>
    <source>
        <strain evidence="2">cv. AL8/78</strain>
    </source>
</reference>